<dbReference type="Pfam" id="PF13545">
    <property type="entry name" value="HTH_Crp_2"/>
    <property type="match status" value="1"/>
</dbReference>
<comment type="caution">
    <text evidence="6">The sequence shown here is derived from an EMBL/GenBank/DDBJ whole genome shotgun (WGS) entry which is preliminary data.</text>
</comment>
<keyword evidence="3" id="KW-0804">Transcription</keyword>
<gene>
    <name evidence="6" type="ORF">A9179_14875</name>
</gene>
<keyword evidence="2" id="KW-0238">DNA-binding</keyword>
<evidence type="ECO:0000256" key="2">
    <source>
        <dbReference type="ARBA" id="ARBA00023125"/>
    </source>
</evidence>
<name>A0ABR7S523_AQUAC</name>
<dbReference type="Gene3D" id="1.10.10.10">
    <property type="entry name" value="Winged helix-like DNA-binding domain superfamily/Winged helix DNA-binding domain"/>
    <property type="match status" value="1"/>
</dbReference>
<dbReference type="PANTHER" id="PTHR24567:SF75">
    <property type="entry name" value="FUMARATE AND NITRATE REDUCTION REGULATORY PROTEIN"/>
    <property type="match status" value="1"/>
</dbReference>
<feature type="domain" description="HTH crp-type" evidence="5">
    <location>
        <begin position="151"/>
        <end position="224"/>
    </location>
</feature>
<evidence type="ECO:0000256" key="1">
    <source>
        <dbReference type="ARBA" id="ARBA00023015"/>
    </source>
</evidence>
<dbReference type="Pfam" id="PF00027">
    <property type="entry name" value="cNMP_binding"/>
    <property type="match status" value="1"/>
</dbReference>
<accession>A0ABR7S523</accession>
<dbReference type="InterPro" id="IPR012318">
    <property type="entry name" value="HTH_CRP"/>
</dbReference>
<evidence type="ECO:0000259" key="5">
    <source>
        <dbReference type="PROSITE" id="PS51063"/>
    </source>
</evidence>
<dbReference type="CDD" id="cd00038">
    <property type="entry name" value="CAP_ED"/>
    <property type="match status" value="1"/>
</dbReference>
<dbReference type="InterPro" id="IPR014710">
    <property type="entry name" value="RmlC-like_jellyroll"/>
</dbReference>
<dbReference type="PROSITE" id="PS51063">
    <property type="entry name" value="HTH_CRP_2"/>
    <property type="match status" value="1"/>
</dbReference>
<dbReference type="Proteomes" id="UP000744555">
    <property type="component" value="Unassembled WGS sequence"/>
</dbReference>
<dbReference type="CDD" id="cd00092">
    <property type="entry name" value="HTH_CRP"/>
    <property type="match status" value="1"/>
</dbReference>
<dbReference type="SUPFAM" id="SSF46785">
    <property type="entry name" value="Winged helix' DNA-binding domain"/>
    <property type="match status" value="1"/>
</dbReference>
<dbReference type="SMART" id="SM00419">
    <property type="entry name" value="HTH_CRP"/>
    <property type="match status" value="1"/>
</dbReference>
<dbReference type="EMBL" id="LZEU01000001">
    <property type="protein sequence ID" value="MBC9251553.1"/>
    <property type="molecule type" value="Genomic_DNA"/>
</dbReference>
<dbReference type="InterPro" id="IPR018335">
    <property type="entry name" value="Tscrpt_reg_HTH_Crp-type_CS"/>
</dbReference>
<organism evidence="6 7">
    <name type="scientific">Aquipseudomonas alcaligenes</name>
    <name type="common">Pseudomonas alcaligenes</name>
    <dbReference type="NCBI Taxonomy" id="43263"/>
    <lineage>
        <taxon>Bacteria</taxon>
        <taxon>Pseudomonadati</taxon>
        <taxon>Pseudomonadota</taxon>
        <taxon>Gammaproteobacteria</taxon>
        <taxon>Pseudomonadales</taxon>
        <taxon>Pseudomonadaceae</taxon>
        <taxon>Aquipseudomonas</taxon>
    </lineage>
</organism>
<dbReference type="Gene3D" id="2.60.120.10">
    <property type="entry name" value="Jelly Rolls"/>
    <property type="match status" value="1"/>
</dbReference>
<dbReference type="InterPro" id="IPR036390">
    <property type="entry name" value="WH_DNA-bd_sf"/>
</dbReference>
<proteinExistence type="predicted"/>
<dbReference type="InterPro" id="IPR018490">
    <property type="entry name" value="cNMP-bd_dom_sf"/>
</dbReference>
<evidence type="ECO:0000256" key="3">
    <source>
        <dbReference type="ARBA" id="ARBA00023163"/>
    </source>
</evidence>
<dbReference type="RefSeq" id="WP_187807050.1">
    <property type="nucleotide sequence ID" value="NZ_LZEU01000001.1"/>
</dbReference>
<evidence type="ECO:0000313" key="7">
    <source>
        <dbReference type="Proteomes" id="UP000744555"/>
    </source>
</evidence>
<protein>
    <submittedName>
        <fullName evidence="6">Transcriptional regulator</fullName>
    </submittedName>
</protein>
<dbReference type="InterPro" id="IPR036388">
    <property type="entry name" value="WH-like_DNA-bd_sf"/>
</dbReference>
<keyword evidence="1" id="KW-0805">Transcription regulation</keyword>
<feature type="domain" description="Cyclic nucleotide-binding" evidence="4">
    <location>
        <begin position="37"/>
        <end position="87"/>
    </location>
</feature>
<dbReference type="PROSITE" id="PS50042">
    <property type="entry name" value="CNMP_BINDING_3"/>
    <property type="match status" value="1"/>
</dbReference>
<dbReference type="PANTHER" id="PTHR24567">
    <property type="entry name" value="CRP FAMILY TRANSCRIPTIONAL REGULATORY PROTEIN"/>
    <property type="match status" value="1"/>
</dbReference>
<evidence type="ECO:0000259" key="4">
    <source>
        <dbReference type="PROSITE" id="PS50042"/>
    </source>
</evidence>
<dbReference type="PRINTS" id="PR00034">
    <property type="entry name" value="HTHCRP"/>
</dbReference>
<dbReference type="InterPro" id="IPR050397">
    <property type="entry name" value="Env_Response_Regulators"/>
</dbReference>
<keyword evidence="7" id="KW-1185">Reference proteome</keyword>
<sequence>MNQPVTSQPVCRNCRLSPAPPGAEALPGLDAISQPGRSLHKGEHLFHQGDAFDCIFLVRAGSLKVVTSSETGLEKITGFYFPTQLFGFSGLDEGRYPVSAIALEQTLCSRIAFAELERLAQQTPGFMHQLLLIMSHKIHEDQQVKLLLSRLAADSRLAAFLLSLSAHFRERGFSALRFRLSMSRQDIADYLGLAMETASRSFSHLQQQGLVQVAGREIEILNFTGLCLLAEGELEL</sequence>
<dbReference type="PROSITE" id="PS00042">
    <property type="entry name" value="HTH_CRP_1"/>
    <property type="match status" value="1"/>
</dbReference>
<dbReference type="SMART" id="SM00100">
    <property type="entry name" value="cNMP"/>
    <property type="match status" value="1"/>
</dbReference>
<dbReference type="InterPro" id="IPR000595">
    <property type="entry name" value="cNMP-bd_dom"/>
</dbReference>
<dbReference type="SUPFAM" id="SSF51206">
    <property type="entry name" value="cAMP-binding domain-like"/>
    <property type="match status" value="1"/>
</dbReference>
<reference evidence="6 7" key="1">
    <citation type="submission" date="2016-06" db="EMBL/GenBank/DDBJ databases">
        <authorList>
            <person name="Ramos C."/>
            <person name="Pintado A."/>
            <person name="Crespo-Gomez J.I."/>
        </authorList>
    </citation>
    <scope>NUCLEOTIDE SEQUENCE [LARGE SCALE GENOMIC DNA]</scope>
    <source>
        <strain evidence="6 7">AVO110</strain>
    </source>
</reference>
<evidence type="ECO:0000313" key="6">
    <source>
        <dbReference type="EMBL" id="MBC9251553.1"/>
    </source>
</evidence>